<reference evidence="2" key="1">
    <citation type="submission" date="2022-11" db="UniProtKB">
        <authorList>
            <consortium name="WormBaseParasite"/>
        </authorList>
    </citation>
    <scope>IDENTIFICATION</scope>
</reference>
<evidence type="ECO:0000313" key="2">
    <source>
        <dbReference type="WBParaSite" id="ES5_v2.g8397.t1"/>
    </source>
</evidence>
<sequence length="190" mass="21478">MNSANSYKSKLRAFSQQPSSSDEKKHSEKVKSTMKFEKMANLKTPFPKKSHSKMSKSNRLSPPPAPRANRSILEVVEKESGSFQNNNDNNMNFDATPKRRSQKRTRLSEATTAAAPLPSPPKKRAARFSRTKSTQTASESERLTNLAAENFALSVTVDERNEEIRKIKRNTQTLLDNIRTLTENFSFNAK</sequence>
<evidence type="ECO:0000313" key="1">
    <source>
        <dbReference type="Proteomes" id="UP000887579"/>
    </source>
</evidence>
<organism evidence="1 2">
    <name type="scientific">Panagrolaimus sp. ES5</name>
    <dbReference type="NCBI Taxonomy" id="591445"/>
    <lineage>
        <taxon>Eukaryota</taxon>
        <taxon>Metazoa</taxon>
        <taxon>Ecdysozoa</taxon>
        <taxon>Nematoda</taxon>
        <taxon>Chromadorea</taxon>
        <taxon>Rhabditida</taxon>
        <taxon>Tylenchina</taxon>
        <taxon>Panagrolaimomorpha</taxon>
        <taxon>Panagrolaimoidea</taxon>
        <taxon>Panagrolaimidae</taxon>
        <taxon>Panagrolaimus</taxon>
    </lineage>
</organism>
<dbReference type="WBParaSite" id="ES5_v2.g8397.t1">
    <property type="protein sequence ID" value="ES5_v2.g8397.t1"/>
    <property type="gene ID" value="ES5_v2.g8397"/>
</dbReference>
<dbReference type="Proteomes" id="UP000887579">
    <property type="component" value="Unplaced"/>
</dbReference>
<name>A0AC34GUX0_9BILA</name>
<accession>A0AC34GUX0</accession>
<proteinExistence type="predicted"/>
<protein>
    <submittedName>
        <fullName evidence="2">Uncharacterized protein</fullName>
    </submittedName>
</protein>